<feature type="domain" description="NAD-dependent epimerase/dehydratase" evidence="2">
    <location>
        <begin position="10"/>
        <end position="122"/>
    </location>
</feature>
<comment type="subcellular location">
    <subcellularLocation>
        <location evidence="1">Membrane</location>
    </subcellularLocation>
</comment>
<dbReference type="Pfam" id="PF01370">
    <property type="entry name" value="Epimerase"/>
    <property type="match status" value="1"/>
</dbReference>
<name>A0AAP2DZV9_9BACT</name>
<dbReference type="SUPFAM" id="SSF51735">
    <property type="entry name" value="NAD(P)-binding Rossmann-fold domains"/>
    <property type="match status" value="1"/>
</dbReference>
<evidence type="ECO:0000256" key="1">
    <source>
        <dbReference type="ARBA" id="ARBA00004370"/>
    </source>
</evidence>
<proteinExistence type="predicted"/>
<sequence length="231" mass="25646">MATTASNLRVIITGATGMVGEGVLHECLRNPNVEAVLVINRKPGGVTHPKLREIIHGDFYNLSSIQDQLGGYDACYFCLGVSVIGLSEAEYFKITHTLTLHVADILSTRNPQMTFCYVSGASTDSTEQGRTMWARIKGKTENDLMKLPFRQVFAYRPGFMKPDKGAKNVLTLYKFMGWMYPIGRALFPKAFITLRELGLSMIDVTRRGYDKKILEVSDIVATAARANGNKI</sequence>
<dbReference type="EMBL" id="JAHESE010000009">
    <property type="protein sequence ID" value="MBT1708874.1"/>
    <property type="molecule type" value="Genomic_DNA"/>
</dbReference>
<reference evidence="3 4" key="1">
    <citation type="submission" date="2021-05" db="EMBL/GenBank/DDBJ databases">
        <title>A Polyphasic approach of four new species of the genus Ohtaekwangia: Ohtaekwangia histidinii sp. nov., Ohtaekwangia cretensis sp. nov., Ohtaekwangia indiensis sp. nov., Ohtaekwangia reichenbachii sp. nov. from diverse environment.</title>
        <authorList>
            <person name="Octaviana S."/>
        </authorList>
    </citation>
    <scope>NUCLEOTIDE SEQUENCE [LARGE SCALE GENOMIC DNA]</scope>
    <source>
        <strain evidence="3 4">PWU5</strain>
    </source>
</reference>
<protein>
    <submittedName>
        <fullName evidence="3">NAD-dependent epimerase/dehydratase family protein</fullName>
    </submittedName>
</protein>
<organism evidence="3 4">
    <name type="scientific">Dawidia cretensis</name>
    <dbReference type="NCBI Taxonomy" id="2782350"/>
    <lineage>
        <taxon>Bacteria</taxon>
        <taxon>Pseudomonadati</taxon>
        <taxon>Bacteroidota</taxon>
        <taxon>Cytophagia</taxon>
        <taxon>Cytophagales</taxon>
        <taxon>Chryseotaleaceae</taxon>
        <taxon>Dawidia</taxon>
    </lineage>
</organism>
<dbReference type="GO" id="GO:0016020">
    <property type="term" value="C:membrane"/>
    <property type="evidence" value="ECO:0007669"/>
    <property type="project" value="UniProtKB-SubCell"/>
</dbReference>
<evidence type="ECO:0000313" key="4">
    <source>
        <dbReference type="Proteomes" id="UP001319080"/>
    </source>
</evidence>
<dbReference type="InterPro" id="IPR001509">
    <property type="entry name" value="Epimerase_deHydtase"/>
</dbReference>
<dbReference type="AlphaFoldDB" id="A0AAP2DZV9"/>
<dbReference type="PANTHER" id="PTHR14097:SF8">
    <property type="entry name" value="NAD(P)-BINDING DOMAIN-CONTAINING PROTEIN"/>
    <property type="match status" value="1"/>
</dbReference>
<dbReference type="Proteomes" id="UP001319080">
    <property type="component" value="Unassembled WGS sequence"/>
</dbReference>
<comment type="caution">
    <text evidence="3">The sequence shown here is derived from an EMBL/GenBank/DDBJ whole genome shotgun (WGS) entry which is preliminary data.</text>
</comment>
<dbReference type="RefSeq" id="WP_254084461.1">
    <property type="nucleotide sequence ID" value="NZ_JAHESE010000009.1"/>
</dbReference>
<dbReference type="InterPro" id="IPR036291">
    <property type="entry name" value="NAD(P)-bd_dom_sf"/>
</dbReference>
<keyword evidence="4" id="KW-1185">Reference proteome</keyword>
<dbReference type="PANTHER" id="PTHR14097">
    <property type="entry name" value="OXIDOREDUCTASE HTATIP2"/>
    <property type="match status" value="1"/>
</dbReference>
<dbReference type="Gene3D" id="3.40.50.720">
    <property type="entry name" value="NAD(P)-binding Rossmann-like Domain"/>
    <property type="match status" value="1"/>
</dbReference>
<accession>A0AAP2DZV9</accession>
<evidence type="ECO:0000259" key="2">
    <source>
        <dbReference type="Pfam" id="PF01370"/>
    </source>
</evidence>
<evidence type="ECO:0000313" key="3">
    <source>
        <dbReference type="EMBL" id="MBT1708874.1"/>
    </source>
</evidence>
<gene>
    <name evidence="3" type="ORF">KK062_11605</name>
</gene>